<gene>
    <name evidence="1" type="ORF">B296_00056754</name>
</gene>
<dbReference type="EMBL" id="AMZH03017451">
    <property type="protein sequence ID" value="RRT42988.1"/>
    <property type="molecule type" value="Genomic_DNA"/>
</dbReference>
<protein>
    <submittedName>
        <fullName evidence="1">Uncharacterized protein</fullName>
    </submittedName>
</protein>
<evidence type="ECO:0000313" key="1">
    <source>
        <dbReference type="EMBL" id="RRT42988.1"/>
    </source>
</evidence>
<feature type="non-terminal residue" evidence="1">
    <location>
        <position position="1"/>
    </location>
</feature>
<proteinExistence type="predicted"/>
<sequence>GGSPPVAIVSLQPLRRSRSWGLRSYRDRRLSLPKGPRWGDVGVLVGQLSMDKATLQSHIGQPEKEKKAMEAWANELSSQLAWAHLRAEEAE</sequence>
<dbReference type="AlphaFoldDB" id="A0A426XU08"/>
<reference evidence="1 2" key="1">
    <citation type="journal article" date="2014" name="Agronomy (Basel)">
        <title>A Draft Genome Sequence for Ensete ventricosum, the Drought-Tolerant Tree Against Hunger.</title>
        <authorList>
            <person name="Harrison J."/>
            <person name="Moore K.A."/>
            <person name="Paszkiewicz K."/>
            <person name="Jones T."/>
            <person name="Grant M."/>
            <person name="Ambacheew D."/>
            <person name="Muzemil S."/>
            <person name="Studholme D.J."/>
        </authorList>
    </citation>
    <scope>NUCLEOTIDE SEQUENCE [LARGE SCALE GENOMIC DNA]</scope>
</reference>
<dbReference type="Proteomes" id="UP000287651">
    <property type="component" value="Unassembled WGS sequence"/>
</dbReference>
<accession>A0A426XU08</accession>
<evidence type="ECO:0000313" key="2">
    <source>
        <dbReference type="Proteomes" id="UP000287651"/>
    </source>
</evidence>
<comment type="caution">
    <text evidence="1">The sequence shown here is derived from an EMBL/GenBank/DDBJ whole genome shotgun (WGS) entry which is preliminary data.</text>
</comment>
<organism evidence="1 2">
    <name type="scientific">Ensete ventricosum</name>
    <name type="common">Abyssinian banana</name>
    <name type="synonym">Musa ensete</name>
    <dbReference type="NCBI Taxonomy" id="4639"/>
    <lineage>
        <taxon>Eukaryota</taxon>
        <taxon>Viridiplantae</taxon>
        <taxon>Streptophyta</taxon>
        <taxon>Embryophyta</taxon>
        <taxon>Tracheophyta</taxon>
        <taxon>Spermatophyta</taxon>
        <taxon>Magnoliopsida</taxon>
        <taxon>Liliopsida</taxon>
        <taxon>Zingiberales</taxon>
        <taxon>Musaceae</taxon>
        <taxon>Ensete</taxon>
    </lineage>
</organism>
<name>A0A426XU08_ENSVE</name>